<dbReference type="GO" id="GO:0005737">
    <property type="term" value="C:cytoplasm"/>
    <property type="evidence" value="ECO:0007669"/>
    <property type="project" value="TreeGrafter"/>
</dbReference>
<reference evidence="2" key="2">
    <citation type="submission" date="2013-12" db="EMBL/GenBank/DDBJ databases">
        <authorList>
            <person name="Yu Y."/>
            <person name="Lee S."/>
            <person name="de Baynast K."/>
            <person name="Wissotski M."/>
            <person name="Liu L."/>
            <person name="Talag J."/>
            <person name="Goicoechea J."/>
            <person name="Angelova A."/>
            <person name="Jetty R."/>
            <person name="Kudrna D."/>
            <person name="Golser W."/>
            <person name="Rivera L."/>
            <person name="Zhang J."/>
            <person name="Wing R."/>
        </authorList>
    </citation>
    <scope>NUCLEOTIDE SEQUENCE</scope>
</reference>
<dbReference type="eggNOG" id="ENOG502QQ2Z">
    <property type="taxonomic scope" value="Eukaryota"/>
</dbReference>
<protein>
    <submittedName>
        <fullName evidence="1">Uncharacterized protein</fullName>
    </submittedName>
</protein>
<dbReference type="EnsemblPlants" id="LPERR08G08110.2">
    <property type="protein sequence ID" value="LPERR08G08110.2"/>
    <property type="gene ID" value="LPERR08G08110"/>
</dbReference>
<sequence>MDAGDDAAGAGGDSPAAVAPTAARLREALAALSQAFESGDCSDGSAAAAVSDILNAAADDADDAGVDATHDEAAAAAARVAEEMLREVHAFLSSPSSNQLAIDALSLELVKPVAKLGALMGNCWDIANAIIEFFVSNCNPRDMLSILCEAVDAPVASNGSMYFVLLFDKLARVLVLIQRRHTEQVKVALPAVVRVMNAAVPECYEEDGKSVADMFNAALRIGNAIQEMCEKMVNQKKEELCSVLSLYSLQNIALVSRCKQQHILSTCGSVVLQHSKILTFCGFTYLGLLTGNDVTSATDKLSKDEDADLLDCFSFAMEGASLAVIWTYMDDEISKYAEVKLESALKDVKGNHLRMWQAINILRYVLSSTHYPWIIKSHSLDLLLTIANESHVEEINDHADFPSSGPQIFATLKAIESVMISAPDALMRKKAFAALKQVISMVPSSQRFDILHALIKNSIFPSLTAILLDLVKDEVSKESRRADQDLTESDQLQDGGQWPPPWFSHALELVELILKPPEGGPPCLPDHGEQVLSALNLLRFVLIIDSRGPGINVNRQFDMVFLFSSGSRSRKMFGKETMRKVCSEWLIPLRPIVAGIQSESEEDGGDVAHHIMCSLNPVQLVLHRCIELAEDKMKGKQPKTEASWRALLQAWLQDNPIKHAVG</sequence>
<accession>A0A0D9X6C0</accession>
<dbReference type="AlphaFoldDB" id="A0A0D9X6C0"/>
<evidence type="ECO:0000313" key="1">
    <source>
        <dbReference type="EnsemblPlants" id="LPERR08G08110.2"/>
    </source>
</evidence>
<dbReference type="HOGENOM" id="CLU_030067_0_0_1"/>
<name>A0A0D9X6C0_9ORYZ</name>
<dbReference type="PANTHER" id="PTHR15430">
    <property type="entry name" value="GLOMULIN"/>
    <property type="match status" value="1"/>
</dbReference>
<dbReference type="Pfam" id="PF08568">
    <property type="entry name" value="Kinetochor_Ybp2"/>
    <property type="match status" value="2"/>
</dbReference>
<reference evidence="1 2" key="1">
    <citation type="submission" date="2012-08" db="EMBL/GenBank/DDBJ databases">
        <title>Oryza genome evolution.</title>
        <authorList>
            <person name="Wing R.A."/>
        </authorList>
    </citation>
    <scope>NUCLEOTIDE SEQUENCE</scope>
</reference>
<dbReference type="Gramene" id="LPERR08G08110.2">
    <property type="protein sequence ID" value="LPERR08G08110.2"/>
    <property type="gene ID" value="LPERR08G08110"/>
</dbReference>
<dbReference type="STRING" id="77586.A0A0D9X6C0"/>
<organism evidence="1 2">
    <name type="scientific">Leersia perrieri</name>
    <dbReference type="NCBI Taxonomy" id="77586"/>
    <lineage>
        <taxon>Eukaryota</taxon>
        <taxon>Viridiplantae</taxon>
        <taxon>Streptophyta</taxon>
        <taxon>Embryophyta</taxon>
        <taxon>Tracheophyta</taxon>
        <taxon>Spermatophyta</taxon>
        <taxon>Magnoliopsida</taxon>
        <taxon>Liliopsida</taxon>
        <taxon>Poales</taxon>
        <taxon>Poaceae</taxon>
        <taxon>BOP clade</taxon>
        <taxon>Oryzoideae</taxon>
        <taxon>Oryzeae</taxon>
        <taxon>Oryzinae</taxon>
        <taxon>Leersia</taxon>
    </lineage>
</organism>
<dbReference type="PANTHER" id="PTHR15430:SF1">
    <property type="entry name" value="GLOMULIN"/>
    <property type="match status" value="1"/>
</dbReference>
<dbReference type="InterPro" id="IPR019516">
    <property type="entry name" value="Glomulin/ALF4"/>
</dbReference>
<keyword evidence="2" id="KW-1185">Reference proteome</keyword>
<dbReference type="GO" id="GO:0055105">
    <property type="term" value="F:ubiquitin-protein transferase inhibitor activity"/>
    <property type="evidence" value="ECO:0007669"/>
    <property type="project" value="TreeGrafter"/>
</dbReference>
<evidence type="ECO:0000313" key="2">
    <source>
        <dbReference type="Proteomes" id="UP000032180"/>
    </source>
</evidence>
<proteinExistence type="predicted"/>
<dbReference type="Proteomes" id="UP000032180">
    <property type="component" value="Chromosome 8"/>
</dbReference>
<dbReference type="InterPro" id="IPR013877">
    <property type="entry name" value="YAP-bd/ALF4/Glomulin"/>
</dbReference>
<reference evidence="1" key="3">
    <citation type="submission" date="2015-04" db="UniProtKB">
        <authorList>
            <consortium name="EnsemblPlants"/>
        </authorList>
    </citation>
    <scope>IDENTIFICATION</scope>
</reference>